<protein>
    <submittedName>
        <fullName evidence="1">Uncharacterized protein</fullName>
    </submittedName>
</protein>
<accession>A0A4Z2HDY4</accession>
<keyword evidence="2" id="KW-1185">Reference proteome</keyword>
<sequence length="129" mass="14246">MPSHESGTHVNIGRKRLAAAHPFSSRDTDGYCPVSRWLVKSPPPRGLAPHLTPVPTRDSAEVRASRIVLPTGQLYSVRLLPKTHYPEEQGQGSRAWGSDGNGSNIFRPPTLECRASERHNTAIHSQRVH</sequence>
<name>A0A4Z2HDY4_9TELE</name>
<gene>
    <name evidence="1" type="ORF">EYF80_025782</name>
</gene>
<comment type="caution">
    <text evidence="1">The sequence shown here is derived from an EMBL/GenBank/DDBJ whole genome shotgun (WGS) entry which is preliminary data.</text>
</comment>
<organism evidence="1 2">
    <name type="scientific">Liparis tanakae</name>
    <name type="common">Tanaka's snailfish</name>
    <dbReference type="NCBI Taxonomy" id="230148"/>
    <lineage>
        <taxon>Eukaryota</taxon>
        <taxon>Metazoa</taxon>
        <taxon>Chordata</taxon>
        <taxon>Craniata</taxon>
        <taxon>Vertebrata</taxon>
        <taxon>Euteleostomi</taxon>
        <taxon>Actinopterygii</taxon>
        <taxon>Neopterygii</taxon>
        <taxon>Teleostei</taxon>
        <taxon>Neoteleostei</taxon>
        <taxon>Acanthomorphata</taxon>
        <taxon>Eupercaria</taxon>
        <taxon>Perciformes</taxon>
        <taxon>Cottioidei</taxon>
        <taxon>Cottales</taxon>
        <taxon>Liparidae</taxon>
        <taxon>Liparis</taxon>
    </lineage>
</organism>
<dbReference type="Proteomes" id="UP000314294">
    <property type="component" value="Unassembled WGS sequence"/>
</dbReference>
<reference evidence="1 2" key="1">
    <citation type="submission" date="2019-03" db="EMBL/GenBank/DDBJ databases">
        <title>First draft genome of Liparis tanakae, snailfish: a comprehensive survey of snailfish specific genes.</title>
        <authorList>
            <person name="Kim W."/>
            <person name="Song I."/>
            <person name="Jeong J.-H."/>
            <person name="Kim D."/>
            <person name="Kim S."/>
            <person name="Ryu S."/>
            <person name="Song J.Y."/>
            <person name="Lee S.K."/>
        </authorList>
    </citation>
    <scope>NUCLEOTIDE SEQUENCE [LARGE SCALE GENOMIC DNA]</scope>
    <source>
        <tissue evidence="1">Muscle</tissue>
    </source>
</reference>
<evidence type="ECO:0000313" key="2">
    <source>
        <dbReference type="Proteomes" id="UP000314294"/>
    </source>
</evidence>
<dbReference type="EMBL" id="SRLO01000260">
    <property type="protein sequence ID" value="TNN64059.1"/>
    <property type="molecule type" value="Genomic_DNA"/>
</dbReference>
<dbReference type="AlphaFoldDB" id="A0A4Z2HDY4"/>
<evidence type="ECO:0000313" key="1">
    <source>
        <dbReference type="EMBL" id="TNN64059.1"/>
    </source>
</evidence>
<proteinExistence type="predicted"/>